<reference evidence="2" key="1">
    <citation type="journal article" date="2021" name="Proc. Natl. Acad. Sci. U.S.A.">
        <title>A Catalog of Tens of Thousands of Viruses from Human Metagenomes Reveals Hidden Associations with Chronic Diseases.</title>
        <authorList>
            <person name="Tisza M.J."/>
            <person name="Buck C.B."/>
        </authorList>
    </citation>
    <scope>NUCLEOTIDE SEQUENCE</scope>
    <source>
        <strain evidence="2">CtnPP24</strain>
    </source>
</reference>
<proteinExistence type="predicted"/>
<dbReference type="EMBL" id="BK015962">
    <property type="protein sequence ID" value="DAF87371.1"/>
    <property type="molecule type" value="Genomic_DNA"/>
</dbReference>
<evidence type="ECO:0000313" key="2">
    <source>
        <dbReference type="EMBL" id="DAF87371.1"/>
    </source>
</evidence>
<accession>A0A8S5TYV0</accession>
<protein>
    <submittedName>
        <fullName evidence="2">Uncharacterized protein</fullName>
    </submittedName>
</protein>
<keyword evidence="1" id="KW-0472">Membrane</keyword>
<evidence type="ECO:0000256" key="1">
    <source>
        <dbReference type="SAM" id="Phobius"/>
    </source>
</evidence>
<sequence length="41" mass="4766">MSLFIFTVLCVIGFIIGICMILYAVRETVFLVREVIQEKKE</sequence>
<name>A0A8S5TYV0_9CAUD</name>
<keyword evidence="1" id="KW-0812">Transmembrane</keyword>
<keyword evidence="1" id="KW-1133">Transmembrane helix</keyword>
<organism evidence="2">
    <name type="scientific">Siphoviridae sp. ctnPP24</name>
    <dbReference type="NCBI Taxonomy" id="2825662"/>
    <lineage>
        <taxon>Viruses</taxon>
        <taxon>Duplodnaviria</taxon>
        <taxon>Heunggongvirae</taxon>
        <taxon>Uroviricota</taxon>
        <taxon>Caudoviricetes</taxon>
    </lineage>
</organism>
<feature type="transmembrane region" description="Helical" evidence="1">
    <location>
        <begin position="6"/>
        <end position="25"/>
    </location>
</feature>